<gene>
    <name evidence="2" type="ORF">SSX86_001696</name>
</gene>
<name>A0AAP0DRV5_9ASTR</name>
<evidence type="ECO:0000313" key="3">
    <source>
        <dbReference type="Proteomes" id="UP001408789"/>
    </source>
</evidence>
<evidence type="ECO:0000313" key="2">
    <source>
        <dbReference type="EMBL" id="KAK9080021.1"/>
    </source>
</evidence>
<sequence length="166" mass="18034">MLNATPTTAIINSRSLLFCCCPISDQQLYRCLQVRRNGVGSKANGGASKGGHVGRWNNGDSSTIGSNTSHVAPIGDSLVVLAYIPGEEDGEKNFVTVLRHDRYIFSRFAEPVYDSSVAWGPNGTTDEVVDMIVVTDESRILFHTPVSAKDGRISGQMRIHVLALQR</sequence>
<dbReference type="AlphaFoldDB" id="A0AAP0DRV5"/>
<proteinExistence type="predicted"/>
<organism evidence="2 3">
    <name type="scientific">Deinandra increscens subsp. villosa</name>
    <dbReference type="NCBI Taxonomy" id="3103831"/>
    <lineage>
        <taxon>Eukaryota</taxon>
        <taxon>Viridiplantae</taxon>
        <taxon>Streptophyta</taxon>
        <taxon>Embryophyta</taxon>
        <taxon>Tracheophyta</taxon>
        <taxon>Spermatophyta</taxon>
        <taxon>Magnoliopsida</taxon>
        <taxon>eudicotyledons</taxon>
        <taxon>Gunneridae</taxon>
        <taxon>Pentapetalae</taxon>
        <taxon>asterids</taxon>
        <taxon>campanulids</taxon>
        <taxon>Asterales</taxon>
        <taxon>Asteraceae</taxon>
        <taxon>Asteroideae</taxon>
        <taxon>Heliantheae alliance</taxon>
        <taxon>Madieae</taxon>
        <taxon>Madiinae</taxon>
        <taxon>Deinandra</taxon>
    </lineage>
</organism>
<comment type="caution">
    <text evidence="2">The sequence shown here is derived from an EMBL/GenBank/DDBJ whole genome shotgun (WGS) entry which is preliminary data.</text>
</comment>
<feature type="region of interest" description="Disordered" evidence="1">
    <location>
        <begin position="42"/>
        <end position="61"/>
    </location>
</feature>
<evidence type="ECO:0000256" key="1">
    <source>
        <dbReference type="SAM" id="MobiDB-lite"/>
    </source>
</evidence>
<accession>A0AAP0DRV5</accession>
<reference evidence="2 3" key="1">
    <citation type="submission" date="2024-04" db="EMBL/GenBank/DDBJ databases">
        <title>The reference genome of an endangered Asteraceae, Deinandra increscens subsp. villosa, native to the Central Coast of California.</title>
        <authorList>
            <person name="Guilliams M."/>
            <person name="Hasenstab-Lehman K."/>
            <person name="Meyer R."/>
            <person name="Mcevoy S."/>
        </authorList>
    </citation>
    <scope>NUCLEOTIDE SEQUENCE [LARGE SCALE GENOMIC DNA]</scope>
    <source>
        <tissue evidence="2">Leaf</tissue>
    </source>
</reference>
<protein>
    <submittedName>
        <fullName evidence="2">Uncharacterized protein</fullName>
    </submittedName>
</protein>
<keyword evidence="3" id="KW-1185">Reference proteome</keyword>
<dbReference type="EMBL" id="JBCNJP010000003">
    <property type="protein sequence ID" value="KAK9080021.1"/>
    <property type="molecule type" value="Genomic_DNA"/>
</dbReference>
<dbReference type="Proteomes" id="UP001408789">
    <property type="component" value="Unassembled WGS sequence"/>
</dbReference>